<dbReference type="SUPFAM" id="SSF55785">
    <property type="entry name" value="PYP-like sensor domain (PAS domain)"/>
    <property type="match status" value="1"/>
</dbReference>
<reference evidence="6" key="1">
    <citation type="journal article" date="2019" name="Int. J. Syst. Evol. Microbiol.">
        <title>The Global Catalogue of Microorganisms (GCM) 10K type strain sequencing project: providing services to taxonomists for standard genome sequencing and annotation.</title>
        <authorList>
            <consortium name="The Broad Institute Genomics Platform"/>
            <consortium name="The Broad Institute Genome Sequencing Center for Infectious Disease"/>
            <person name="Wu L."/>
            <person name="Ma J."/>
        </authorList>
    </citation>
    <scope>NUCLEOTIDE SEQUENCE [LARGE SCALE GENOMIC DNA]</scope>
    <source>
        <strain evidence="6">JCM 17338</strain>
    </source>
</reference>
<dbReference type="PROSITE" id="PS50043">
    <property type="entry name" value="HTH_LUXR_2"/>
    <property type="match status" value="1"/>
</dbReference>
<dbReference type="EMBL" id="BAABAK010000001">
    <property type="protein sequence ID" value="GAA3952754.1"/>
    <property type="molecule type" value="Genomic_DNA"/>
</dbReference>
<keyword evidence="3" id="KW-0804">Transcription</keyword>
<evidence type="ECO:0000256" key="2">
    <source>
        <dbReference type="ARBA" id="ARBA00023125"/>
    </source>
</evidence>
<dbReference type="CDD" id="cd06170">
    <property type="entry name" value="LuxR_C_like"/>
    <property type="match status" value="1"/>
</dbReference>
<evidence type="ECO:0000259" key="4">
    <source>
        <dbReference type="PROSITE" id="PS50043"/>
    </source>
</evidence>
<dbReference type="PRINTS" id="PR00038">
    <property type="entry name" value="HTHLUXR"/>
</dbReference>
<dbReference type="InterPro" id="IPR036388">
    <property type="entry name" value="WH-like_DNA-bd_sf"/>
</dbReference>
<dbReference type="InterPro" id="IPR013655">
    <property type="entry name" value="PAS_fold_3"/>
</dbReference>
<name>A0ABP7NTF4_9SPHI</name>
<keyword evidence="1" id="KW-0805">Transcription regulation</keyword>
<dbReference type="RefSeq" id="WP_344764470.1">
    <property type="nucleotide sequence ID" value="NZ_BAABAK010000001.1"/>
</dbReference>
<dbReference type="InterPro" id="IPR000792">
    <property type="entry name" value="Tscrpt_reg_LuxR_C"/>
</dbReference>
<keyword evidence="6" id="KW-1185">Reference proteome</keyword>
<protein>
    <recommendedName>
        <fullName evidence="4">HTH luxR-type domain-containing protein</fullName>
    </recommendedName>
</protein>
<dbReference type="InterPro" id="IPR016032">
    <property type="entry name" value="Sig_transdc_resp-reg_C-effctor"/>
</dbReference>
<dbReference type="PANTHER" id="PTHR44688:SF16">
    <property type="entry name" value="DNA-BINDING TRANSCRIPTIONAL ACTIVATOR DEVR_DOSR"/>
    <property type="match status" value="1"/>
</dbReference>
<dbReference type="PANTHER" id="PTHR44688">
    <property type="entry name" value="DNA-BINDING TRANSCRIPTIONAL ACTIVATOR DEVR_DOSR"/>
    <property type="match status" value="1"/>
</dbReference>
<evidence type="ECO:0000256" key="3">
    <source>
        <dbReference type="ARBA" id="ARBA00023163"/>
    </source>
</evidence>
<dbReference type="InterPro" id="IPR035965">
    <property type="entry name" value="PAS-like_dom_sf"/>
</dbReference>
<comment type="caution">
    <text evidence="5">The sequence shown here is derived from an EMBL/GenBank/DDBJ whole genome shotgun (WGS) entry which is preliminary data.</text>
</comment>
<sequence>MNLLDILSTGELYRIAGYSKKTNKENIHIPYFNLEVENFEKQTHTGYQGVFNWSNMQYISMSTSIKKILGYDKDVFLLRGINFALSIVHPTDLLLLRNIHIEIFNYYYNTPNEQRGKLRFSYNLRIRAADNSYVTILRQSNFLSFTDDGKPALEYINCTDITQYRFTSSINLAIHKLSPSGIYVLCHETEFSDSHHTLSKREMEVLELARKGYTSKEIAEKLYLCIETVKSHRKHIIAKTGSGNMTAAINKIDKL</sequence>
<dbReference type="Proteomes" id="UP001501081">
    <property type="component" value="Unassembled WGS sequence"/>
</dbReference>
<dbReference type="Gene3D" id="1.10.10.10">
    <property type="entry name" value="Winged helix-like DNA-binding domain superfamily/Winged helix DNA-binding domain"/>
    <property type="match status" value="1"/>
</dbReference>
<dbReference type="Pfam" id="PF00196">
    <property type="entry name" value="GerE"/>
    <property type="match status" value="1"/>
</dbReference>
<accession>A0ABP7NTF4</accession>
<dbReference type="SUPFAM" id="SSF46894">
    <property type="entry name" value="C-terminal effector domain of the bipartite response regulators"/>
    <property type="match status" value="1"/>
</dbReference>
<dbReference type="SMART" id="SM00421">
    <property type="entry name" value="HTH_LUXR"/>
    <property type="match status" value="1"/>
</dbReference>
<dbReference type="PROSITE" id="PS00622">
    <property type="entry name" value="HTH_LUXR_1"/>
    <property type="match status" value="1"/>
</dbReference>
<keyword evidence="2" id="KW-0238">DNA-binding</keyword>
<evidence type="ECO:0000256" key="1">
    <source>
        <dbReference type="ARBA" id="ARBA00023015"/>
    </source>
</evidence>
<dbReference type="Gene3D" id="3.30.450.20">
    <property type="entry name" value="PAS domain"/>
    <property type="match status" value="1"/>
</dbReference>
<evidence type="ECO:0000313" key="5">
    <source>
        <dbReference type="EMBL" id="GAA3952754.1"/>
    </source>
</evidence>
<organism evidence="5 6">
    <name type="scientific">Pedobacter ginsengiterrae</name>
    <dbReference type="NCBI Taxonomy" id="871696"/>
    <lineage>
        <taxon>Bacteria</taxon>
        <taxon>Pseudomonadati</taxon>
        <taxon>Bacteroidota</taxon>
        <taxon>Sphingobacteriia</taxon>
        <taxon>Sphingobacteriales</taxon>
        <taxon>Sphingobacteriaceae</taxon>
        <taxon>Pedobacter</taxon>
    </lineage>
</organism>
<proteinExistence type="predicted"/>
<gene>
    <name evidence="5" type="ORF">GCM10022246_03760</name>
</gene>
<feature type="domain" description="HTH luxR-type" evidence="4">
    <location>
        <begin position="191"/>
        <end position="255"/>
    </location>
</feature>
<dbReference type="Pfam" id="PF08447">
    <property type="entry name" value="PAS_3"/>
    <property type="match status" value="1"/>
</dbReference>
<evidence type="ECO:0000313" key="6">
    <source>
        <dbReference type="Proteomes" id="UP001501081"/>
    </source>
</evidence>